<dbReference type="EMBL" id="BKCJ010547418">
    <property type="protein sequence ID" value="GFB07882.1"/>
    <property type="molecule type" value="Genomic_DNA"/>
</dbReference>
<protein>
    <submittedName>
        <fullName evidence="1">Uncharacterized protein</fullName>
    </submittedName>
</protein>
<sequence length="116" mass="13668">MSSLRKVTKLRESAQSDNWEDVLVLYCWRAKEDDLKVARMLNKLCVKLSAAIEEHRMLTQDLKAFLGWVIIKQKTSEFLQELVERDDERVQQLQALTRETEERAAEKMVFIKKLKG</sequence>
<feature type="non-terminal residue" evidence="1">
    <location>
        <position position="116"/>
    </location>
</feature>
<comment type="caution">
    <text evidence="1">The sequence shown here is derived from an EMBL/GenBank/DDBJ whole genome shotgun (WGS) entry which is preliminary data.</text>
</comment>
<proteinExistence type="predicted"/>
<evidence type="ECO:0000313" key="1">
    <source>
        <dbReference type="EMBL" id="GFB07882.1"/>
    </source>
</evidence>
<gene>
    <name evidence="1" type="ORF">Tci_679853</name>
</gene>
<dbReference type="AlphaFoldDB" id="A0A699KRK6"/>
<name>A0A699KRK6_TANCI</name>
<reference evidence="1" key="1">
    <citation type="journal article" date="2019" name="Sci. Rep.">
        <title>Draft genome of Tanacetum cinerariifolium, the natural source of mosquito coil.</title>
        <authorList>
            <person name="Yamashiro T."/>
            <person name="Shiraishi A."/>
            <person name="Satake H."/>
            <person name="Nakayama K."/>
        </authorList>
    </citation>
    <scope>NUCLEOTIDE SEQUENCE</scope>
</reference>
<organism evidence="1">
    <name type="scientific">Tanacetum cinerariifolium</name>
    <name type="common">Dalmatian daisy</name>
    <name type="synonym">Chrysanthemum cinerariifolium</name>
    <dbReference type="NCBI Taxonomy" id="118510"/>
    <lineage>
        <taxon>Eukaryota</taxon>
        <taxon>Viridiplantae</taxon>
        <taxon>Streptophyta</taxon>
        <taxon>Embryophyta</taxon>
        <taxon>Tracheophyta</taxon>
        <taxon>Spermatophyta</taxon>
        <taxon>Magnoliopsida</taxon>
        <taxon>eudicotyledons</taxon>
        <taxon>Gunneridae</taxon>
        <taxon>Pentapetalae</taxon>
        <taxon>asterids</taxon>
        <taxon>campanulids</taxon>
        <taxon>Asterales</taxon>
        <taxon>Asteraceae</taxon>
        <taxon>Asteroideae</taxon>
        <taxon>Anthemideae</taxon>
        <taxon>Anthemidinae</taxon>
        <taxon>Tanacetum</taxon>
    </lineage>
</organism>
<accession>A0A699KRK6</accession>